<dbReference type="AlphaFoldDB" id="E4WL55"/>
<evidence type="ECO:0008006" key="2">
    <source>
        <dbReference type="Google" id="ProtNLM"/>
    </source>
</evidence>
<sequence>MIEPYFRVKIKPNDIFITYKDNKINLYNGMKATTTLFLESRKLYQWILAPIYDMKNFNNGTEC</sequence>
<dbReference type="GO" id="GO:0016020">
    <property type="term" value="C:membrane"/>
    <property type="evidence" value="ECO:0007669"/>
    <property type="project" value="InterPro"/>
</dbReference>
<dbReference type="EMBL" id="FN597600">
    <property type="protein sequence ID" value="CBX86773.1"/>
    <property type="molecule type" value="Genomic_DNA"/>
</dbReference>
<dbReference type="GO" id="GO:0009306">
    <property type="term" value="P:protein secretion"/>
    <property type="evidence" value="ECO:0007669"/>
    <property type="project" value="InterPro"/>
</dbReference>
<dbReference type="PROSITE" id="PS00543">
    <property type="entry name" value="HLYD_FAMILY"/>
    <property type="match status" value="1"/>
</dbReference>
<accession>E4WL55</accession>
<evidence type="ECO:0000313" key="1">
    <source>
        <dbReference type="EMBL" id="CBX86773.1"/>
    </source>
</evidence>
<keyword evidence="1" id="KW-0614">Plasmid</keyword>
<protein>
    <recommendedName>
        <fullName evidence="2">Colicin V secretion protein CvaA</fullName>
    </recommendedName>
</protein>
<name>E4WL55_PHODD</name>
<organism evidence="1">
    <name type="scientific">Photobacterium damselae subsp. damselae</name>
    <name type="common">Listonella damsela</name>
    <dbReference type="NCBI Taxonomy" id="85581"/>
    <lineage>
        <taxon>Bacteria</taxon>
        <taxon>Pseudomonadati</taxon>
        <taxon>Pseudomonadota</taxon>
        <taxon>Gammaproteobacteria</taxon>
        <taxon>Vibrionales</taxon>
        <taxon>Vibrionaceae</taxon>
        <taxon>Photobacterium</taxon>
    </lineage>
</organism>
<dbReference type="InterPro" id="IPR006144">
    <property type="entry name" value="Secretion_HlyD_CS"/>
</dbReference>
<gene>
    <name evidence="1" type="primary">orf4</name>
</gene>
<reference evidence="1" key="1">
    <citation type="submission" date="2009-11" db="EMBL/GenBank/DDBJ databases">
        <title>Identification of virulence genes in Photobacterium damselae subsp. damselae by Supression Subtractive hybridization: damselysin toxin is encoded on a large conjugative plasmid.</title>
        <authorList>
            <person name="Rivas A.J."/>
            <person name="Lemos M.L."/>
            <person name="Osorio C.R."/>
        </authorList>
    </citation>
    <scope>NUCLEOTIDE SEQUENCE [LARGE SCALE GENOMIC DNA]</scope>
    <source>
        <strain evidence="1">RM71</strain>
        <plasmid evidence="1">pPHDD1</plasmid>
    </source>
</reference>
<proteinExistence type="predicted"/>
<geneLocation type="plasmid" evidence="1">
    <name>pPHDD1</name>
</geneLocation>